<organism evidence="4 6">
    <name type="scientific">Phytophthora rubi</name>
    <dbReference type="NCBI Taxonomy" id="129364"/>
    <lineage>
        <taxon>Eukaryota</taxon>
        <taxon>Sar</taxon>
        <taxon>Stramenopiles</taxon>
        <taxon>Oomycota</taxon>
        <taxon>Peronosporomycetes</taxon>
        <taxon>Peronosporales</taxon>
        <taxon>Peronosporaceae</taxon>
        <taxon>Phytophthora</taxon>
    </lineage>
</organism>
<evidence type="ECO:0000313" key="2">
    <source>
        <dbReference type="EMBL" id="KAE8971277.1"/>
    </source>
</evidence>
<dbReference type="EMBL" id="QXFT01001775">
    <property type="protein sequence ID" value="KAE9310633.1"/>
    <property type="molecule type" value="Genomic_DNA"/>
</dbReference>
<evidence type="ECO:0000313" key="6">
    <source>
        <dbReference type="Proteomes" id="UP000434957"/>
    </source>
</evidence>
<dbReference type="Proteomes" id="UP000434957">
    <property type="component" value="Unassembled WGS sequence"/>
</dbReference>
<evidence type="ECO:0000313" key="7">
    <source>
        <dbReference type="Proteomes" id="UP000435112"/>
    </source>
</evidence>
<keyword evidence="6" id="KW-1185">Reference proteome</keyword>
<accession>A0A6A4DQ37</accession>
<name>A0A6A4DQ37_9STRA</name>
<feature type="chain" id="PRO_5036167388" evidence="1">
    <location>
        <begin position="25"/>
        <end position="52"/>
    </location>
</feature>
<evidence type="ECO:0000313" key="5">
    <source>
        <dbReference type="Proteomes" id="UP000429607"/>
    </source>
</evidence>
<proteinExistence type="predicted"/>
<sequence length="52" mass="6208">MPRFTYIRLLWQLATLLLNQRTRPHFWQEFAVCAWKNATSGTSLIENHCICK</sequence>
<evidence type="ECO:0000313" key="3">
    <source>
        <dbReference type="EMBL" id="KAE8995712.1"/>
    </source>
</evidence>
<dbReference type="Proteomes" id="UP000429607">
    <property type="component" value="Unassembled WGS sequence"/>
</dbReference>
<dbReference type="EMBL" id="QXFU01001776">
    <property type="protein sequence ID" value="KAE8995712.1"/>
    <property type="molecule type" value="Genomic_DNA"/>
</dbReference>
<evidence type="ECO:0000313" key="4">
    <source>
        <dbReference type="EMBL" id="KAE9310633.1"/>
    </source>
</evidence>
<protein>
    <submittedName>
        <fullName evidence="4">Uncharacterized protein</fullName>
    </submittedName>
</protein>
<feature type="signal peptide" evidence="1">
    <location>
        <begin position="1"/>
        <end position="24"/>
    </location>
</feature>
<dbReference type="AlphaFoldDB" id="A0A6A4DQ37"/>
<keyword evidence="1" id="KW-0732">Signal</keyword>
<reference evidence="4 6" key="1">
    <citation type="submission" date="2018-08" db="EMBL/GenBank/DDBJ databases">
        <title>Genomic investigation of the strawberry pathogen Phytophthora fragariae indicates pathogenicity is determined by transcriptional variation in three key races.</title>
        <authorList>
            <person name="Adams T.M."/>
            <person name="Armitage A.D."/>
            <person name="Sobczyk M.K."/>
            <person name="Bates H.J."/>
            <person name="Dunwell J.M."/>
            <person name="Nellist C.F."/>
            <person name="Harrison R.J."/>
        </authorList>
    </citation>
    <scope>NUCLEOTIDE SEQUENCE [LARGE SCALE GENOMIC DNA]</scope>
    <source>
        <strain evidence="2 5">SCRP249</strain>
        <strain evidence="3 7">SCRP324</strain>
        <strain evidence="4 6">SCRP333</strain>
    </source>
</reference>
<gene>
    <name evidence="2" type="ORF">PR001_g26941</name>
    <name evidence="3" type="ORF">PR002_g19530</name>
    <name evidence="4" type="ORF">PR003_g20221</name>
</gene>
<comment type="caution">
    <text evidence="4">The sequence shown here is derived from an EMBL/GenBank/DDBJ whole genome shotgun (WGS) entry which is preliminary data.</text>
</comment>
<dbReference type="EMBL" id="QXFV01004166">
    <property type="protein sequence ID" value="KAE8971277.1"/>
    <property type="molecule type" value="Genomic_DNA"/>
</dbReference>
<dbReference type="Proteomes" id="UP000435112">
    <property type="component" value="Unassembled WGS sequence"/>
</dbReference>
<evidence type="ECO:0000256" key="1">
    <source>
        <dbReference type="SAM" id="SignalP"/>
    </source>
</evidence>